<keyword evidence="9 11" id="KW-0326">Glycosidase</keyword>
<dbReference type="SMART" id="SM01217">
    <property type="entry name" value="Fn3_like"/>
    <property type="match status" value="1"/>
</dbReference>
<dbReference type="Gene3D" id="3.40.50.1700">
    <property type="entry name" value="Glycoside hydrolase family 3 C-terminal domain"/>
    <property type="match status" value="1"/>
</dbReference>
<evidence type="ECO:0000256" key="4">
    <source>
        <dbReference type="ARBA" id="ARBA00012744"/>
    </source>
</evidence>
<comment type="caution">
    <text evidence="15">The sequence shown here is derived from an EMBL/GenBank/DDBJ whole genome shotgun (WGS) entry which is preliminary data.</text>
</comment>
<dbReference type="InterPro" id="IPR036881">
    <property type="entry name" value="Glyco_hydro_3_C_sf"/>
</dbReference>
<evidence type="ECO:0000256" key="10">
    <source>
        <dbReference type="ARBA" id="ARBA00023326"/>
    </source>
</evidence>
<evidence type="ECO:0000256" key="1">
    <source>
        <dbReference type="ARBA" id="ARBA00000448"/>
    </source>
</evidence>
<dbReference type="Pfam" id="PF00933">
    <property type="entry name" value="Glyco_hydro_3"/>
    <property type="match status" value="1"/>
</dbReference>
<keyword evidence="10 11" id="KW-0624">Polysaccharide degradation</keyword>
<dbReference type="Pfam" id="PF14310">
    <property type="entry name" value="Fn3-like"/>
    <property type="match status" value="1"/>
</dbReference>
<dbReference type="Pfam" id="PF01915">
    <property type="entry name" value="Glyco_hydro_3_C"/>
    <property type="match status" value="1"/>
</dbReference>
<dbReference type="GO" id="GO:0008422">
    <property type="term" value="F:beta-glucosidase activity"/>
    <property type="evidence" value="ECO:0007669"/>
    <property type="project" value="UniProtKB-EC"/>
</dbReference>
<comment type="pathway">
    <text evidence="2 11">Glycan metabolism; cellulose degradation.</text>
</comment>
<dbReference type="Proteomes" id="UP000886653">
    <property type="component" value="Unassembled WGS sequence"/>
</dbReference>
<evidence type="ECO:0000259" key="14">
    <source>
        <dbReference type="SMART" id="SM01217"/>
    </source>
</evidence>
<dbReference type="PRINTS" id="PR00133">
    <property type="entry name" value="GLHYDRLASE3"/>
</dbReference>
<dbReference type="SUPFAM" id="SSF52279">
    <property type="entry name" value="Beta-D-glucan exohydrolase, C-terminal domain"/>
    <property type="match status" value="1"/>
</dbReference>
<dbReference type="FunFam" id="3.20.20.300:FF:000002">
    <property type="entry name" value="Probable beta-glucosidase"/>
    <property type="match status" value="1"/>
</dbReference>
<dbReference type="EMBL" id="MU167364">
    <property type="protein sequence ID" value="KAG0141967.1"/>
    <property type="molecule type" value="Genomic_DNA"/>
</dbReference>
<dbReference type="PANTHER" id="PTHR42715">
    <property type="entry name" value="BETA-GLUCOSIDASE"/>
    <property type="match status" value="1"/>
</dbReference>
<dbReference type="FunFam" id="3.40.50.1700:FF:000003">
    <property type="entry name" value="Probable beta-glucosidase"/>
    <property type="match status" value="1"/>
</dbReference>
<protein>
    <recommendedName>
        <fullName evidence="4 11">beta-glucosidase</fullName>
        <ecNumber evidence="4 11">3.2.1.21</ecNumber>
    </recommendedName>
</protein>
<comment type="similarity">
    <text evidence="3 11">Belongs to the glycosyl hydrolase 3 family.</text>
</comment>
<feature type="chain" id="PRO_5040325912" description="beta-glucosidase" evidence="13">
    <location>
        <begin position="19"/>
        <end position="859"/>
    </location>
</feature>
<gene>
    <name evidence="15" type="ORF">CROQUDRAFT_663111</name>
</gene>
<evidence type="ECO:0000256" key="7">
    <source>
        <dbReference type="ARBA" id="ARBA00023180"/>
    </source>
</evidence>
<dbReference type="InterPro" id="IPR050288">
    <property type="entry name" value="Cellulose_deg_GH3"/>
</dbReference>
<dbReference type="Gene3D" id="3.20.20.300">
    <property type="entry name" value="Glycoside hydrolase, family 3, N-terminal domain"/>
    <property type="match status" value="1"/>
</dbReference>
<feature type="domain" description="Fibronectin type III-like" evidence="14">
    <location>
        <begin position="775"/>
        <end position="844"/>
    </location>
</feature>
<evidence type="ECO:0000256" key="8">
    <source>
        <dbReference type="ARBA" id="ARBA00023277"/>
    </source>
</evidence>
<accession>A0A9P6T7E7</accession>
<dbReference type="InterPro" id="IPR013783">
    <property type="entry name" value="Ig-like_fold"/>
</dbReference>
<keyword evidence="7" id="KW-0325">Glycoprotein</keyword>
<dbReference type="GO" id="GO:0030245">
    <property type="term" value="P:cellulose catabolic process"/>
    <property type="evidence" value="ECO:0007669"/>
    <property type="project" value="UniProtKB-KW"/>
</dbReference>
<dbReference type="InterPro" id="IPR019800">
    <property type="entry name" value="Glyco_hydro_3_AS"/>
</dbReference>
<organism evidence="15 16">
    <name type="scientific">Cronartium quercuum f. sp. fusiforme G11</name>
    <dbReference type="NCBI Taxonomy" id="708437"/>
    <lineage>
        <taxon>Eukaryota</taxon>
        <taxon>Fungi</taxon>
        <taxon>Dikarya</taxon>
        <taxon>Basidiomycota</taxon>
        <taxon>Pucciniomycotina</taxon>
        <taxon>Pucciniomycetes</taxon>
        <taxon>Pucciniales</taxon>
        <taxon>Coleosporiaceae</taxon>
        <taxon>Cronartium</taxon>
    </lineage>
</organism>
<dbReference type="OrthoDB" id="416222at2759"/>
<proteinExistence type="inferred from homology"/>
<evidence type="ECO:0000256" key="5">
    <source>
        <dbReference type="ARBA" id="ARBA00022801"/>
    </source>
</evidence>
<feature type="signal peptide" evidence="13">
    <location>
        <begin position="1"/>
        <end position="18"/>
    </location>
</feature>
<keyword evidence="6" id="KW-0136">Cellulose degradation</keyword>
<comment type="catalytic activity">
    <reaction evidence="1 11">
        <text>Hydrolysis of terminal, non-reducing beta-D-glucosyl residues with release of beta-D-glucose.</text>
        <dbReference type="EC" id="3.2.1.21"/>
    </reaction>
</comment>
<sequence length="859" mass="94623">MFPPSLIQFLITIALITAESISKKSINKELSSRSIHSTNVGSNFLNHVFSPRDTIKGSVDQPKNNFNASSNSFNKSSQLTDNPTQNFDFEIIQAPKGYENWTSPIVLPAPVQDGSFGWGSVFTRAKEFVSQLTIEEKVNLTTGSGVNGPCVGQTGTIPRLGFNQPICFQDGPSGVRFTDFVSVFPSPINIAATFDKNLMRRRGIGLGKEFFGKGVNVALGPMVNLMRSPTAGRNWESFGADAFLSGVSSVETILGMQSTGVSACVKHFVGAEQEHFRGGGHGADVAIESSNIDDRTMHEVYAWPFAESIRIGVDYVMCSYNRVNQTQACENSKLINGILKTEHKFQGVVISDWAAAISGVRSALAGLDMNQPGFERYGQISERDPSKANSSYWGLQLIESIKNGSVPISRLDDMVQRIISTYFKRGQDKKSYPARNFHSFGQGTLSEQAEGNEHVNVQAEHYKLIREIGAASTVLLKNVRQSLPLPSPDKLKSIAILGSSAGNNPNGPNSCQHRGCNVGSLAIGWGSGSVDFTYLVSPASAIEAYIRAKNPTISLDVVLNDTDFTEVTIAASRAEVALVHVTADSGEGYIEVEGNEGDRKDLKLWHSGDELISSTASVCSNTIIIIHSVGAVDMEAWINHPNVTAVIYAGLPGQELGNAEVDILWGQVNPSARLPFTIAKNRTDYPADVLYNSSLQVPQINYKEGMLLDYRHFDHNKIEPRFEFGYGLSYTNFSYSDIRIKTDRRRLYSDRKDPHDNELSVTFLIENVGRLDGHEVAQLYLGFPDNIGEPIKVLRGFERIFIKSRDRKEVVINLRVIDISIWDVISQNWIVPRGKMMIWIGSSSREILLTSDFSFDNEL</sequence>
<dbReference type="InterPro" id="IPR002772">
    <property type="entry name" value="Glyco_hydro_3_C"/>
</dbReference>
<name>A0A9P6T7E7_9BASI</name>
<dbReference type="InterPro" id="IPR001764">
    <property type="entry name" value="Glyco_hydro_3_N"/>
</dbReference>
<keyword evidence="5 11" id="KW-0378">Hydrolase</keyword>
<dbReference type="InterPro" id="IPR036962">
    <property type="entry name" value="Glyco_hydro_3_N_sf"/>
</dbReference>
<keyword evidence="13" id="KW-0732">Signal</keyword>
<keyword evidence="16" id="KW-1185">Reference proteome</keyword>
<dbReference type="SUPFAM" id="SSF51445">
    <property type="entry name" value="(Trans)glycosidases"/>
    <property type="match status" value="1"/>
</dbReference>
<dbReference type="InterPro" id="IPR017853">
    <property type="entry name" value="GH"/>
</dbReference>
<evidence type="ECO:0000256" key="13">
    <source>
        <dbReference type="SAM" id="SignalP"/>
    </source>
</evidence>
<keyword evidence="8 11" id="KW-0119">Carbohydrate metabolism</keyword>
<feature type="compositionally biased region" description="Low complexity" evidence="12">
    <location>
        <begin position="63"/>
        <end position="77"/>
    </location>
</feature>
<dbReference type="AlphaFoldDB" id="A0A9P6T7E7"/>
<evidence type="ECO:0000256" key="2">
    <source>
        <dbReference type="ARBA" id="ARBA00004987"/>
    </source>
</evidence>
<dbReference type="PANTHER" id="PTHR42715:SF2">
    <property type="entry name" value="BETA-GLUCOSIDASE F-RELATED"/>
    <property type="match status" value="1"/>
</dbReference>
<dbReference type="EC" id="3.2.1.21" evidence="4 11"/>
<evidence type="ECO:0000256" key="3">
    <source>
        <dbReference type="ARBA" id="ARBA00005336"/>
    </source>
</evidence>
<evidence type="ECO:0000313" key="16">
    <source>
        <dbReference type="Proteomes" id="UP000886653"/>
    </source>
</evidence>
<evidence type="ECO:0000313" key="15">
    <source>
        <dbReference type="EMBL" id="KAG0141967.1"/>
    </source>
</evidence>
<evidence type="ECO:0000256" key="11">
    <source>
        <dbReference type="RuleBase" id="RU361161"/>
    </source>
</evidence>
<feature type="region of interest" description="Disordered" evidence="12">
    <location>
        <begin position="59"/>
        <end position="82"/>
    </location>
</feature>
<evidence type="ECO:0000256" key="6">
    <source>
        <dbReference type="ARBA" id="ARBA00023001"/>
    </source>
</evidence>
<evidence type="ECO:0000256" key="9">
    <source>
        <dbReference type="ARBA" id="ARBA00023295"/>
    </source>
</evidence>
<dbReference type="PROSITE" id="PS00775">
    <property type="entry name" value="GLYCOSYL_HYDROL_F3"/>
    <property type="match status" value="1"/>
</dbReference>
<reference evidence="15" key="1">
    <citation type="submission" date="2013-11" db="EMBL/GenBank/DDBJ databases">
        <title>Genome sequence of the fusiform rust pathogen reveals effectors for host alternation and coevolution with pine.</title>
        <authorList>
            <consortium name="DOE Joint Genome Institute"/>
            <person name="Smith K."/>
            <person name="Pendleton A."/>
            <person name="Kubisiak T."/>
            <person name="Anderson C."/>
            <person name="Salamov A."/>
            <person name="Aerts A."/>
            <person name="Riley R."/>
            <person name="Clum A."/>
            <person name="Lindquist E."/>
            <person name="Ence D."/>
            <person name="Campbell M."/>
            <person name="Kronenberg Z."/>
            <person name="Feau N."/>
            <person name="Dhillon B."/>
            <person name="Hamelin R."/>
            <person name="Burleigh J."/>
            <person name="Smith J."/>
            <person name="Yandell M."/>
            <person name="Nelson C."/>
            <person name="Grigoriev I."/>
            <person name="Davis J."/>
        </authorList>
    </citation>
    <scope>NUCLEOTIDE SEQUENCE</scope>
    <source>
        <strain evidence="15">G11</strain>
    </source>
</reference>
<evidence type="ECO:0000256" key="12">
    <source>
        <dbReference type="SAM" id="MobiDB-lite"/>
    </source>
</evidence>
<dbReference type="InterPro" id="IPR026891">
    <property type="entry name" value="Fn3-like"/>
</dbReference>
<dbReference type="Gene3D" id="2.60.40.10">
    <property type="entry name" value="Immunoglobulins"/>
    <property type="match status" value="1"/>
</dbReference>